<dbReference type="PATRIC" id="fig|864069.3.peg.3649"/>
<proteinExistence type="predicted"/>
<gene>
    <name evidence="3" type="ORF">MicloDRAFT_00033530</name>
</gene>
<name>I4YS61_9HYPH</name>
<keyword evidence="4" id="KW-1185">Reference proteome</keyword>
<keyword evidence="2" id="KW-0472">Membrane</keyword>
<accession>I4YS61</accession>
<dbReference type="STRING" id="864069.MicloDRAFT_00033530"/>
<keyword evidence="2" id="KW-1133">Transmembrane helix</keyword>
<feature type="region of interest" description="Disordered" evidence="1">
    <location>
        <begin position="1"/>
        <end position="28"/>
    </location>
</feature>
<protein>
    <submittedName>
        <fullName evidence="3">Uncharacterized protein</fullName>
    </submittedName>
</protein>
<reference evidence="3 4" key="1">
    <citation type="submission" date="2012-02" db="EMBL/GenBank/DDBJ databases">
        <title>Improved High-Quality Draft sequence of Microvirga sp. WSM3557.</title>
        <authorList>
            <consortium name="US DOE Joint Genome Institute"/>
            <person name="Lucas S."/>
            <person name="Han J."/>
            <person name="Lapidus A."/>
            <person name="Cheng J.-F."/>
            <person name="Goodwin L."/>
            <person name="Pitluck S."/>
            <person name="Peters L."/>
            <person name="Zhang X."/>
            <person name="Detter J.C."/>
            <person name="Han C."/>
            <person name="Tapia R."/>
            <person name="Land M."/>
            <person name="Hauser L."/>
            <person name="Kyrpides N."/>
            <person name="Ivanova N."/>
            <person name="Pagani I."/>
            <person name="Brau L."/>
            <person name="Yates R."/>
            <person name="O'Hara G."/>
            <person name="Rui T."/>
            <person name="Howieson J."/>
            <person name="Reeve W."/>
            <person name="Woyke T."/>
        </authorList>
    </citation>
    <scope>NUCLEOTIDE SEQUENCE [LARGE SCALE GENOMIC DNA]</scope>
    <source>
        <strain evidence="3 4">WSM3557</strain>
    </source>
</reference>
<dbReference type="AlphaFoldDB" id="I4YS61"/>
<sequence length="51" mass="5136">MSNAAPSPERIDPASDELASQPKQSRPPVAAVVIPSTFFGMVLGLGGLGNG</sequence>
<evidence type="ECO:0000256" key="2">
    <source>
        <dbReference type="SAM" id="Phobius"/>
    </source>
</evidence>
<dbReference type="Proteomes" id="UP000003947">
    <property type="component" value="Unassembled WGS sequence"/>
</dbReference>
<dbReference type="HOGENOM" id="CLU_3100915_0_0_5"/>
<organism evidence="3 4">
    <name type="scientific">Microvirga lotononidis</name>
    <dbReference type="NCBI Taxonomy" id="864069"/>
    <lineage>
        <taxon>Bacteria</taxon>
        <taxon>Pseudomonadati</taxon>
        <taxon>Pseudomonadota</taxon>
        <taxon>Alphaproteobacteria</taxon>
        <taxon>Hyphomicrobiales</taxon>
        <taxon>Methylobacteriaceae</taxon>
        <taxon>Microvirga</taxon>
    </lineage>
</organism>
<evidence type="ECO:0000313" key="3">
    <source>
        <dbReference type="EMBL" id="EIM26803.1"/>
    </source>
</evidence>
<feature type="transmembrane region" description="Helical" evidence="2">
    <location>
        <begin position="29"/>
        <end position="48"/>
    </location>
</feature>
<evidence type="ECO:0000313" key="4">
    <source>
        <dbReference type="Proteomes" id="UP000003947"/>
    </source>
</evidence>
<dbReference type="EMBL" id="JH660645">
    <property type="protein sequence ID" value="EIM26803.1"/>
    <property type="molecule type" value="Genomic_DNA"/>
</dbReference>
<evidence type="ECO:0000256" key="1">
    <source>
        <dbReference type="SAM" id="MobiDB-lite"/>
    </source>
</evidence>
<keyword evidence="2" id="KW-0812">Transmembrane</keyword>